<dbReference type="RefSeq" id="WP_058484405.1">
    <property type="nucleotide sequence ID" value="NZ_CAAAII010000006.1"/>
</dbReference>
<comment type="caution">
    <text evidence="2">The sequence shown here is derived from an EMBL/GenBank/DDBJ whole genome shotgun (WGS) entry which is preliminary data.</text>
</comment>
<name>A0A0W0YZ83_LEGSP</name>
<feature type="domain" description="Polymerase nucleotidyl transferase" evidence="1">
    <location>
        <begin position="3"/>
        <end position="36"/>
    </location>
</feature>
<gene>
    <name evidence="2" type="ORF">Lspi_2521</name>
</gene>
<dbReference type="Pfam" id="PF01909">
    <property type="entry name" value="NTP_transf_2"/>
    <property type="match status" value="1"/>
</dbReference>
<sequence length="207" mass="23971">MYIYAFGSICRGEIDAHSDIDLLAITENFSKFDPLVFSIYTPKRIQELWKQGNPFAWHLYYEAKMLYSHDGNNYISELGIPSKYNNCIEDCFKFHNIFREAKESLEINSIEIYDISLIFLSIRNIASCYSLGVLKSANFSRNAAYFLGEKNIPIPHEAYSIFERARILATRGKGSILSQEEVGQAKKYLDILENWMLKLISHAKREL</sequence>
<proteinExistence type="predicted"/>
<dbReference type="GO" id="GO:0016779">
    <property type="term" value="F:nucleotidyltransferase activity"/>
    <property type="evidence" value="ECO:0007669"/>
    <property type="project" value="InterPro"/>
</dbReference>
<dbReference type="InterPro" id="IPR043519">
    <property type="entry name" value="NT_sf"/>
</dbReference>
<dbReference type="Proteomes" id="UP000054877">
    <property type="component" value="Unassembled WGS sequence"/>
</dbReference>
<evidence type="ECO:0000259" key="1">
    <source>
        <dbReference type="Pfam" id="PF01909"/>
    </source>
</evidence>
<evidence type="ECO:0000313" key="2">
    <source>
        <dbReference type="EMBL" id="KTD61891.1"/>
    </source>
</evidence>
<accession>A0A0W0YZ83</accession>
<dbReference type="STRING" id="452.Lspi_2521"/>
<dbReference type="Gene3D" id="3.30.460.10">
    <property type="entry name" value="Beta Polymerase, domain 2"/>
    <property type="match status" value="1"/>
</dbReference>
<evidence type="ECO:0000313" key="3">
    <source>
        <dbReference type="Proteomes" id="UP000054877"/>
    </source>
</evidence>
<reference evidence="2 3" key="1">
    <citation type="submission" date="2015-11" db="EMBL/GenBank/DDBJ databases">
        <title>Genomic analysis of 38 Legionella species identifies large and diverse effector repertoires.</title>
        <authorList>
            <person name="Burstein D."/>
            <person name="Amaro F."/>
            <person name="Zusman T."/>
            <person name="Lifshitz Z."/>
            <person name="Cohen O."/>
            <person name="Gilbert J.A."/>
            <person name="Pupko T."/>
            <person name="Shuman H.A."/>
            <person name="Segal G."/>
        </authorList>
    </citation>
    <scope>NUCLEOTIDE SEQUENCE [LARGE SCALE GENOMIC DNA]</scope>
    <source>
        <strain evidence="2 3">Mt.St.Helens-9</strain>
    </source>
</reference>
<dbReference type="EMBL" id="LNYX01000031">
    <property type="protein sequence ID" value="KTD61891.1"/>
    <property type="molecule type" value="Genomic_DNA"/>
</dbReference>
<dbReference type="CDD" id="cd05403">
    <property type="entry name" value="NT_KNTase_like"/>
    <property type="match status" value="1"/>
</dbReference>
<dbReference type="PATRIC" id="fig|452.5.peg.2790"/>
<dbReference type="AlphaFoldDB" id="A0A0W0YZ83"/>
<dbReference type="OrthoDB" id="8447086at2"/>
<organism evidence="2 3">
    <name type="scientific">Legionella spiritensis</name>
    <dbReference type="NCBI Taxonomy" id="452"/>
    <lineage>
        <taxon>Bacteria</taxon>
        <taxon>Pseudomonadati</taxon>
        <taxon>Pseudomonadota</taxon>
        <taxon>Gammaproteobacteria</taxon>
        <taxon>Legionellales</taxon>
        <taxon>Legionellaceae</taxon>
        <taxon>Legionella</taxon>
    </lineage>
</organism>
<keyword evidence="3" id="KW-1185">Reference proteome</keyword>
<protein>
    <recommendedName>
        <fullName evidence="1">Polymerase nucleotidyl transferase domain-containing protein</fullName>
    </recommendedName>
</protein>
<dbReference type="InterPro" id="IPR002934">
    <property type="entry name" value="Polymerase_NTP_transf_dom"/>
</dbReference>
<dbReference type="SUPFAM" id="SSF81301">
    <property type="entry name" value="Nucleotidyltransferase"/>
    <property type="match status" value="1"/>
</dbReference>